<evidence type="ECO:0000313" key="1">
    <source>
        <dbReference type="EMBL" id="CAG8677761.1"/>
    </source>
</evidence>
<dbReference type="Proteomes" id="UP000789525">
    <property type="component" value="Unassembled WGS sequence"/>
</dbReference>
<feature type="non-terminal residue" evidence="1">
    <location>
        <position position="1"/>
    </location>
</feature>
<reference evidence="1" key="1">
    <citation type="submission" date="2021-06" db="EMBL/GenBank/DDBJ databases">
        <authorList>
            <person name="Kallberg Y."/>
            <person name="Tangrot J."/>
            <person name="Rosling A."/>
        </authorList>
    </citation>
    <scope>NUCLEOTIDE SEQUENCE</scope>
    <source>
        <strain evidence="1">CL356</strain>
    </source>
</reference>
<accession>A0ACA9NV83</accession>
<organism evidence="1 2">
    <name type="scientific">Acaulospora colombiana</name>
    <dbReference type="NCBI Taxonomy" id="27376"/>
    <lineage>
        <taxon>Eukaryota</taxon>
        <taxon>Fungi</taxon>
        <taxon>Fungi incertae sedis</taxon>
        <taxon>Mucoromycota</taxon>
        <taxon>Glomeromycotina</taxon>
        <taxon>Glomeromycetes</taxon>
        <taxon>Diversisporales</taxon>
        <taxon>Acaulosporaceae</taxon>
        <taxon>Acaulospora</taxon>
    </lineage>
</organism>
<keyword evidence="2" id="KW-1185">Reference proteome</keyword>
<dbReference type="EMBL" id="CAJVPT010026023">
    <property type="protein sequence ID" value="CAG8677761.1"/>
    <property type="molecule type" value="Genomic_DNA"/>
</dbReference>
<name>A0ACA9NV83_9GLOM</name>
<proteinExistence type="predicted"/>
<gene>
    <name evidence="1" type="ORF">ACOLOM_LOCUS9214</name>
</gene>
<protein>
    <submittedName>
        <fullName evidence="1">14333_t:CDS:1</fullName>
    </submittedName>
</protein>
<comment type="caution">
    <text evidence="1">The sequence shown here is derived from an EMBL/GenBank/DDBJ whole genome shotgun (WGS) entry which is preliminary data.</text>
</comment>
<evidence type="ECO:0000313" key="2">
    <source>
        <dbReference type="Proteomes" id="UP000789525"/>
    </source>
</evidence>
<sequence>NLDSLTRPTPYFQDTPVAMMYQPTGVIPGSALKTITEEHKYLGQFVELLKRRQVFCSHPTAGRGTYLSDLG</sequence>